<reference evidence="1" key="1">
    <citation type="submission" date="2022-10" db="EMBL/GenBank/DDBJ databases">
        <title>The complete genomes of actinobacterial strains from the NBC collection.</title>
        <authorList>
            <person name="Joergensen T.S."/>
            <person name="Alvarez Arevalo M."/>
            <person name="Sterndorff E.B."/>
            <person name="Faurdal D."/>
            <person name="Vuksanovic O."/>
            <person name="Mourched A.-S."/>
            <person name="Charusanti P."/>
            <person name="Shaw S."/>
            <person name="Blin K."/>
            <person name="Weber T."/>
        </authorList>
    </citation>
    <scope>NUCLEOTIDE SEQUENCE</scope>
    <source>
        <strain evidence="1">NBC_00003</strain>
    </source>
</reference>
<evidence type="ECO:0000313" key="1">
    <source>
        <dbReference type="EMBL" id="WTW60665.1"/>
    </source>
</evidence>
<protein>
    <submittedName>
        <fullName evidence="1">Uncharacterized protein</fullName>
    </submittedName>
</protein>
<organism evidence="1">
    <name type="scientific">Streptomyces sp. NBC_00003</name>
    <dbReference type="NCBI Taxonomy" id="2903608"/>
    <lineage>
        <taxon>Bacteria</taxon>
        <taxon>Bacillati</taxon>
        <taxon>Actinomycetota</taxon>
        <taxon>Actinomycetes</taxon>
        <taxon>Kitasatosporales</taxon>
        <taxon>Streptomycetaceae</taxon>
        <taxon>Streptomyces</taxon>
    </lineage>
</organism>
<sequence length="61" mass="6075">MTTMLVSAAARRTIPIAAAGPRVALATRAAAQHAGLTPATLDRVTTVGDTVPSASAFQSAL</sequence>
<gene>
    <name evidence="1" type="ORF">OG549_08415</name>
</gene>
<dbReference type="AlphaFoldDB" id="A0AAU2V0K5"/>
<proteinExistence type="predicted"/>
<name>A0AAU2V0K5_9ACTN</name>
<dbReference type="EMBL" id="CP108318">
    <property type="protein sequence ID" value="WTW60665.1"/>
    <property type="molecule type" value="Genomic_DNA"/>
</dbReference>
<accession>A0AAU2V0K5</accession>